<dbReference type="SFLD" id="SFLDG01129">
    <property type="entry name" value="C1.5:_HAD__Beta-PGM__Phosphata"/>
    <property type="match status" value="1"/>
</dbReference>
<evidence type="ECO:0000256" key="3">
    <source>
        <dbReference type="ARBA" id="ARBA00022723"/>
    </source>
</evidence>
<comment type="similarity">
    <text evidence="2">Belongs to the HAD-like hydrolase superfamily. CbbY/CbbZ/Gph/YieH family.</text>
</comment>
<evidence type="ECO:0000256" key="4">
    <source>
        <dbReference type="ARBA" id="ARBA00022842"/>
    </source>
</evidence>
<dbReference type="Gene3D" id="3.40.50.1000">
    <property type="entry name" value="HAD superfamily/HAD-like"/>
    <property type="match status" value="1"/>
</dbReference>
<keyword evidence="4" id="KW-0460">Magnesium</keyword>
<dbReference type="SUPFAM" id="SSF56784">
    <property type="entry name" value="HAD-like"/>
    <property type="match status" value="1"/>
</dbReference>
<comment type="cofactor">
    <cofactor evidence="1">
        <name>Mg(2+)</name>
        <dbReference type="ChEBI" id="CHEBI:18420"/>
    </cofactor>
</comment>
<dbReference type="InterPro" id="IPR051600">
    <property type="entry name" value="Beta-PGM-like"/>
</dbReference>
<dbReference type="InterPro" id="IPR036412">
    <property type="entry name" value="HAD-like_sf"/>
</dbReference>
<keyword evidence="3" id="KW-0479">Metal-binding</keyword>
<evidence type="ECO:0000256" key="1">
    <source>
        <dbReference type="ARBA" id="ARBA00001946"/>
    </source>
</evidence>
<evidence type="ECO:0000256" key="5">
    <source>
        <dbReference type="ARBA" id="ARBA00023277"/>
    </source>
</evidence>
<dbReference type="InterPro" id="IPR023198">
    <property type="entry name" value="PGP-like_dom2"/>
</dbReference>
<dbReference type="CDD" id="cd07505">
    <property type="entry name" value="HAD_BPGM-like"/>
    <property type="match status" value="1"/>
</dbReference>
<keyword evidence="7" id="KW-1185">Reference proteome</keyword>
<dbReference type="GO" id="GO:0003824">
    <property type="term" value="F:catalytic activity"/>
    <property type="evidence" value="ECO:0007669"/>
    <property type="project" value="UniProtKB-ARBA"/>
</dbReference>
<gene>
    <name evidence="6" type="ORF">FC83_GL003102</name>
</gene>
<keyword evidence="5" id="KW-0119">Carbohydrate metabolism</keyword>
<evidence type="ECO:0000256" key="2">
    <source>
        <dbReference type="ARBA" id="ARBA00006171"/>
    </source>
</evidence>
<dbReference type="InterPro" id="IPR041492">
    <property type="entry name" value="HAD_2"/>
</dbReference>
<comment type="caution">
    <text evidence="6">The sequence shown here is derived from an EMBL/GenBank/DDBJ whole genome shotgun (WGS) entry which is preliminary data.</text>
</comment>
<dbReference type="OrthoDB" id="9797743at2"/>
<dbReference type="InterPro" id="IPR023214">
    <property type="entry name" value="HAD_sf"/>
</dbReference>
<dbReference type="eggNOG" id="COG0637">
    <property type="taxonomic scope" value="Bacteria"/>
</dbReference>
<dbReference type="NCBIfam" id="TIGR01509">
    <property type="entry name" value="HAD-SF-IA-v3"/>
    <property type="match status" value="1"/>
</dbReference>
<dbReference type="AlphaFoldDB" id="X0QJ47"/>
<organism evidence="6 7">
    <name type="scientific">Agrilactobacillus composti DSM 18527 = JCM 14202</name>
    <dbReference type="NCBI Taxonomy" id="1423734"/>
    <lineage>
        <taxon>Bacteria</taxon>
        <taxon>Bacillati</taxon>
        <taxon>Bacillota</taxon>
        <taxon>Bacilli</taxon>
        <taxon>Lactobacillales</taxon>
        <taxon>Lactobacillaceae</taxon>
        <taxon>Agrilactobacillus</taxon>
    </lineage>
</organism>
<dbReference type="STRING" id="1423734.FC83_GL003102"/>
<dbReference type="PANTHER" id="PTHR46193">
    <property type="entry name" value="6-PHOSPHOGLUCONATE PHOSPHATASE"/>
    <property type="match status" value="1"/>
</dbReference>
<dbReference type="GO" id="GO:0046872">
    <property type="term" value="F:metal ion binding"/>
    <property type="evidence" value="ECO:0007669"/>
    <property type="project" value="UniProtKB-KW"/>
</dbReference>
<dbReference type="PATRIC" id="fig|1423734.3.peg.3151"/>
<dbReference type="Proteomes" id="UP000051236">
    <property type="component" value="Unassembled WGS sequence"/>
</dbReference>
<dbReference type="PANTHER" id="PTHR46193:SF18">
    <property type="entry name" value="HEXITOL PHOSPHATASE B"/>
    <property type="match status" value="1"/>
</dbReference>
<proteinExistence type="inferred from homology"/>
<protein>
    <submittedName>
        <fullName evidence="6">Sugar phosphatase of HAD family protein</fullName>
    </submittedName>
</protein>
<dbReference type="Pfam" id="PF13419">
    <property type="entry name" value="HAD_2"/>
    <property type="match status" value="1"/>
</dbReference>
<dbReference type="RefSeq" id="WP_035451032.1">
    <property type="nucleotide sequence ID" value="NZ_AZGA01000057.1"/>
</dbReference>
<name>X0QJ47_9LACO</name>
<dbReference type="Gene3D" id="1.10.150.240">
    <property type="entry name" value="Putative phosphatase, domain 2"/>
    <property type="match status" value="1"/>
</dbReference>
<dbReference type="EMBL" id="AZGA01000057">
    <property type="protein sequence ID" value="KRM33029.1"/>
    <property type="molecule type" value="Genomic_DNA"/>
</dbReference>
<sequence length="227" mass="26242">MHNYQGVIFDFNGTLFKDSHQHEQAWQQIAQKYMHRRITPMEFAQYVHGRSNQTILKYLFKRTLTNHELHHLASEKEKLYRSICLANPDSFHLVPGATVFFDNLVKHGIPMTIATSATIDNVTFYFKHFHLAQWFDIQRIVYNTGDMPGKPDPTIFVQALNRLYLEPSATVVFEDALSGIQAAKNAQIKTIIGLVSSDNQPILQNCQDLKYRITDFRSPILTQLFLN</sequence>
<evidence type="ECO:0000313" key="7">
    <source>
        <dbReference type="Proteomes" id="UP000051236"/>
    </source>
</evidence>
<reference evidence="6 7" key="1">
    <citation type="journal article" date="2015" name="Genome Announc.">
        <title>Expanding the biotechnology potential of lactobacilli through comparative genomics of 213 strains and associated genera.</title>
        <authorList>
            <person name="Sun Z."/>
            <person name="Harris H.M."/>
            <person name="McCann A."/>
            <person name="Guo C."/>
            <person name="Argimon S."/>
            <person name="Zhang W."/>
            <person name="Yang X."/>
            <person name="Jeffery I.B."/>
            <person name="Cooney J.C."/>
            <person name="Kagawa T.F."/>
            <person name="Liu W."/>
            <person name="Song Y."/>
            <person name="Salvetti E."/>
            <person name="Wrobel A."/>
            <person name="Rasinkangas P."/>
            <person name="Parkhill J."/>
            <person name="Rea M.C."/>
            <person name="O'Sullivan O."/>
            <person name="Ritari J."/>
            <person name="Douillard F.P."/>
            <person name="Paul Ross R."/>
            <person name="Yang R."/>
            <person name="Briner A.E."/>
            <person name="Felis G.E."/>
            <person name="de Vos W.M."/>
            <person name="Barrangou R."/>
            <person name="Klaenhammer T.R."/>
            <person name="Caufield P.W."/>
            <person name="Cui Y."/>
            <person name="Zhang H."/>
            <person name="O'Toole P.W."/>
        </authorList>
    </citation>
    <scope>NUCLEOTIDE SEQUENCE [LARGE SCALE GENOMIC DNA]</scope>
    <source>
        <strain evidence="6 7">DSM 18527</strain>
    </source>
</reference>
<accession>X0QJ47</accession>
<dbReference type="InterPro" id="IPR006439">
    <property type="entry name" value="HAD-SF_hydro_IA"/>
</dbReference>
<evidence type="ECO:0000313" key="6">
    <source>
        <dbReference type="EMBL" id="KRM33029.1"/>
    </source>
</evidence>
<dbReference type="SFLD" id="SFLDS00003">
    <property type="entry name" value="Haloacid_Dehalogenase"/>
    <property type="match status" value="1"/>
</dbReference>